<dbReference type="EMBL" id="MDYQ01000009">
    <property type="protein sequence ID" value="PRP88582.1"/>
    <property type="molecule type" value="Genomic_DNA"/>
</dbReference>
<protein>
    <submittedName>
        <fullName evidence="7">LMBR1 domain-containing protein</fullName>
    </submittedName>
</protein>
<comment type="subcellular location">
    <subcellularLocation>
        <location evidence="1">Membrane</location>
        <topology evidence="1">Multi-pass membrane protein</topology>
    </subcellularLocation>
</comment>
<feature type="transmembrane region" description="Helical" evidence="6">
    <location>
        <begin position="125"/>
        <end position="145"/>
    </location>
</feature>
<feature type="transmembrane region" description="Helical" evidence="6">
    <location>
        <begin position="65"/>
        <end position="85"/>
    </location>
</feature>
<dbReference type="OrthoDB" id="203099at2759"/>
<feature type="transmembrane region" description="Helical" evidence="6">
    <location>
        <begin position="193"/>
        <end position="217"/>
    </location>
</feature>
<evidence type="ECO:0000256" key="3">
    <source>
        <dbReference type="ARBA" id="ARBA00022692"/>
    </source>
</evidence>
<evidence type="ECO:0000313" key="8">
    <source>
        <dbReference type="Proteomes" id="UP000241769"/>
    </source>
</evidence>
<comment type="similarity">
    <text evidence="2">Belongs to the LIMR family.</text>
</comment>
<dbReference type="PANTHER" id="PTHR21355">
    <property type="entry name" value="G-PROTEIN COUPLED RECEPTOR-ASSOCIATED PROTEIN LMBRD2"/>
    <property type="match status" value="1"/>
</dbReference>
<feature type="transmembrane region" description="Helical" evidence="6">
    <location>
        <begin position="33"/>
        <end position="53"/>
    </location>
</feature>
<keyword evidence="4 6" id="KW-1133">Transmembrane helix</keyword>
<dbReference type="InParanoid" id="A0A2P6NX96"/>
<gene>
    <name evidence="7" type="ORF">PROFUN_02993</name>
</gene>
<evidence type="ECO:0000313" key="7">
    <source>
        <dbReference type="EMBL" id="PRP88582.1"/>
    </source>
</evidence>
<feature type="transmembrane region" description="Helical" evidence="6">
    <location>
        <begin position="166"/>
        <end position="187"/>
    </location>
</feature>
<evidence type="ECO:0000256" key="1">
    <source>
        <dbReference type="ARBA" id="ARBA00004141"/>
    </source>
</evidence>
<feature type="transmembrane region" description="Helical" evidence="6">
    <location>
        <begin position="443"/>
        <end position="465"/>
    </location>
</feature>
<feature type="transmembrane region" description="Helical" evidence="6">
    <location>
        <begin position="402"/>
        <end position="423"/>
    </location>
</feature>
<dbReference type="InterPro" id="IPR051584">
    <property type="entry name" value="GPCR-associated_LMBR1"/>
</dbReference>
<dbReference type="PANTHER" id="PTHR21355:SF0">
    <property type="entry name" value="G-PROTEIN COUPLED RECEPTOR-ASSOCIATED PROTEIN LMBRD2"/>
    <property type="match status" value="1"/>
</dbReference>
<evidence type="ECO:0000256" key="4">
    <source>
        <dbReference type="ARBA" id="ARBA00022989"/>
    </source>
</evidence>
<dbReference type="FunCoup" id="A0A2P6NX96">
    <property type="interactions" value="282"/>
</dbReference>
<proteinExistence type="inferred from homology"/>
<feature type="transmembrane region" description="Helical" evidence="6">
    <location>
        <begin position="531"/>
        <end position="552"/>
    </location>
</feature>
<sequence>MQATPQKISSLWMGRDKENTSDRFVMDSGGSEWQGWLLITVGIILVSISVLGALNQLINFRKIPLYVTVSVYIGWFCCFGILLLLPLDVIMSLYTSCSKANGQQGSCTRPWVLLEDHELLILWRIVYWTAYILCWTAYPFLQAYVYTGDFRWVDKIKSALRAQLRYWLILLCVLTPFVIYLFAVQRIGGRQLIAAAMAAANVWGLFLFICFLGNGMVELPRSLWQKSNRSFRMKKLHFDLVAQKKSALVAARNRLDELIGEIKYYDHHVTANNNFHVRPQLEVVIQQCPKVEKELYVRMQERASSRLGREYYHLEHLVTLHQDLKLARDEVLRTKSIFDITLKRIFELEDITKSRGNSNMIIRWSFEKRRRILRRLHTNLRHLLEKAEYVWIVYLQPVAYKLFAFFCVVCSAVLLWTEVFFTVPKPDLSVFSLLISDHGRPYLFQWLFTAAPVAYIVYCTYWSLFRIQLFNYVRLLPDRHTDANSILWVTMYLCRMTAPIAYNYLLASRVDNTSYYLLMGKNVLFENYERFFPLVLIVVILINMFNLRTVFIHKFCFKSLHRYAFHEQISDDYIMQGMDIAAHEREIWERKRLEGSLTLSPMARTEDEEIRISIQDRDTPTTGILREPLRFPDFGKIFGTNREKKKYQLLSDDDDDRL</sequence>
<evidence type="ECO:0000256" key="5">
    <source>
        <dbReference type="ARBA" id="ARBA00023136"/>
    </source>
</evidence>
<evidence type="ECO:0000256" key="6">
    <source>
        <dbReference type="SAM" id="Phobius"/>
    </source>
</evidence>
<evidence type="ECO:0000256" key="2">
    <source>
        <dbReference type="ARBA" id="ARBA00010487"/>
    </source>
</evidence>
<keyword evidence="5 6" id="KW-0472">Membrane</keyword>
<dbReference type="AlphaFoldDB" id="A0A2P6NX96"/>
<keyword evidence="8" id="KW-1185">Reference proteome</keyword>
<dbReference type="GO" id="GO:0016020">
    <property type="term" value="C:membrane"/>
    <property type="evidence" value="ECO:0007669"/>
    <property type="project" value="UniProtKB-SubCell"/>
</dbReference>
<reference evidence="7 8" key="1">
    <citation type="journal article" date="2018" name="Genome Biol. Evol.">
        <title>Multiple Roots of Fruiting Body Formation in Amoebozoa.</title>
        <authorList>
            <person name="Hillmann F."/>
            <person name="Forbes G."/>
            <person name="Novohradska S."/>
            <person name="Ferling I."/>
            <person name="Riege K."/>
            <person name="Groth M."/>
            <person name="Westermann M."/>
            <person name="Marz M."/>
            <person name="Spaller T."/>
            <person name="Winckler T."/>
            <person name="Schaap P."/>
            <person name="Glockner G."/>
        </authorList>
    </citation>
    <scope>NUCLEOTIDE SEQUENCE [LARGE SCALE GENOMIC DNA]</scope>
    <source>
        <strain evidence="7 8">Jena</strain>
    </source>
</reference>
<keyword evidence="3 6" id="KW-0812">Transmembrane</keyword>
<name>A0A2P6NX96_9EUKA</name>
<feature type="transmembrane region" description="Helical" evidence="6">
    <location>
        <begin position="486"/>
        <end position="505"/>
    </location>
</feature>
<comment type="caution">
    <text evidence="7">The sequence shown here is derived from an EMBL/GenBank/DDBJ whole genome shotgun (WGS) entry which is preliminary data.</text>
</comment>
<dbReference type="Pfam" id="PF04791">
    <property type="entry name" value="LMBR1"/>
    <property type="match status" value="1"/>
</dbReference>
<dbReference type="InterPro" id="IPR006876">
    <property type="entry name" value="LMBR1-like_membr_prot"/>
</dbReference>
<dbReference type="Proteomes" id="UP000241769">
    <property type="component" value="Unassembled WGS sequence"/>
</dbReference>
<accession>A0A2P6NX96</accession>
<organism evidence="7 8">
    <name type="scientific">Planoprotostelium fungivorum</name>
    <dbReference type="NCBI Taxonomy" id="1890364"/>
    <lineage>
        <taxon>Eukaryota</taxon>
        <taxon>Amoebozoa</taxon>
        <taxon>Evosea</taxon>
        <taxon>Variosea</taxon>
        <taxon>Cavosteliida</taxon>
        <taxon>Cavosteliaceae</taxon>
        <taxon>Planoprotostelium</taxon>
    </lineage>
</organism>